<organism evidence="1 2">
    <name type="scientific">Cricetulus griseus</name>
    <name type="common">Chinese hamster</name>
    <name type="synonym">Cricetulus barabensis griseus</name>
    <dbReference type="NCBI Taxonomy" id="10029"/>
    <lineage>
        <taxon>Eukaryota</taxon>
        <taxon>Metazoa</taxon>
        <taxon>Chordata</taxon>
        <taxon>Craniata</taxon>
        <taxon>Vertebrata</taxon>
        <taxon>Euteleostomi</taxon>
        <taxon>Mammalia</taxon>
        <taxon>Eutheria</taxon>
        <taxon>Euarchontoglires</taxon>
        <taxon>Glires</taxon>
        <taxon>Rodentia</taxon>
        <taxon>Myomorpha</taxon>
        <taxon>Muroidea</taxon>
        <taxon>Cricetidae</taxon>
        <taxon>Cricetinae</taxon>
        <taxon>Cricetulus</taxon>
    </lineage>
</organism>
<dbReference type="Proteomes" id="UP000001075">
    <property type="component" value="Unassembled WGS sequence"/>
</dbReference>
<accession>G3HKL9</accession>
<evidence type="ECO:0000313" key="1">
    <source>
        <dbReference type="EMBL" id="EGV95901.1"/>
    </source>
</evidence>
<gene>
    <name evidence="1" type="ORF">I79_011248</name>
</gene>
<evidence type="ECO:0000313" key="2">
    <source>
        <dbReference type="Proteomes" id="UP000001075"/>
    </source>
</evidence>
<name>G3HKL9_CRIGR</name>
<protein>
    <submittedName>
        <fullName evidence="1">Uncharacterized protein</fullName>
    </submittedName>
</protein>
<sequence>MAEVIQSSSEVLTSLISPLFDDIDSTSLSYHLLMQTLISAYQLSNNALPNCFKKCWLCIPPESNSQPPFMASPTVLLDSPTLQLVNCSESSITTTPYLSHISLFGIANCSNSSGTHLMGTLDSAACNNTTALSTATQTICPNIHSAFQFSVAHKNTTAYLLGGQGLNALVFLFSKLGVVPGEDPSPIPITKFIAAQHDKQVIQVIPFWQPWV</sequence>
<dbReference type="EMBL" id="JH000467">
    <property type="protein sequence ID" value="EGV95901.1"/>
    <property type="molecule type" value="Genomic_DNA"/>
</dbReference>
<proteinExistence type="predicted"/>
<reference evidence="2" key="1">
    <citation type="journal article" date="2011" name="Nat. Biotechnol.">
        <title>The genomic sequence of the Chinese hamster ovary (CHO)-K1 cell line.</title>
        <authorList>
            <person name="Xu X."/>
            <person name="Nagarajan H."/>
            <person name="Lewis N.E."/>
            <person name="Pan S."/>
            <person name="Cai Z."/>
            <person name="Liu X."/>
            <person name="Chen W."/>
            <person name="Xie M."/>
            <person name="Wang W."/>
            <person name="Hammond S."/>
            <person name="Andersen M.R."/>
            <person name="Neff N."/>
            <person name="Passarelli B."/>
            <person name="Koh W."/>
            <person name="Fan H.C."/>
            <person name="Wang J."/>
            <person name="Gui Y."/>
            <person name="Lee K.H."/>
            <person name="Betenbaugh M.J."/>
            <person name="Quake S.R."/>
            <person name="Famili I."/>
            <person name="Palsson B.O."/>
            <person name="Wang J."/>
        </authorList>
    </citation>
    <scope>NUCLEOTIDE SEQUENCE [LARGE SCALE GENOMIC DNA]</scope>
    <source>
        <strain evidence="2">CHO K1 cell line</strain>
    </source>
</reference>
<dbReference type="AlphaFoldDB" id="G3HKL9"/>
<dbReference type="InParanoid" id="G3HKL9"/>